<feature type="domain" description="EamA" evidence="7">
    <location>
        <begin position="218"/>
        <end position="350"/>
    </location>
</feature>
<comment type="similarity">
    <text evidence="2 6">Belongs to the drug/metabolite transporter (DMT) superfamily. Plant drug/metabolite exporter (P-DME) (TC 2.A.7.4) family.</text>
</comment>
<protein>
    <recommendedName>
        <fullName evidence="6">WAT1-related protein</fullName>
    </recommendedName>
</protein>
<evidence type="ECO:0000256" key="2">
    <source>
        <dbReference type="ARBA" id="ARBA00007635"/>
    </source>
</evidence>
<gene>
    <name evidence="8" type="primary">LOC107819856</name>
</gene>
<dbReference type="SUPFAM" id="SSF103481">
    <property type="entry name" value="Multidrug resistance efflux transporter EmrE"/>
    <property type="match status" value="2"/>
</dbReference>
<dbReference type="GO" id="GO:0022857">
    <property type="term" value="F:transmembrane transporter activity"/>
    <property type="evidence" value="ECO:0007669"/>
    <property type="project" value="InterPro"/>
</dbReference>
<evidence type="ECO:0000256" key="3">
    <source>
        <dbReference type="ARBA" id="ARBA00022692"/>
    </source>
</evidence>
<keyword evidence="4 6" id="KW-1133">Transmembrane helix</keyword>
<accession>A0A1S4CJU0</accession>
<dbReference type="OMA" id="GMNHWIL"/>
<dbReference type="RefSeq" id="XP_016501495.1">
    <property type="nucleotide sequence ID" value="XM_016646009.1"/>
</dbReference>
<keyword evidence="3 6" id="KW-0812">Transmembrane</keyword>
<proteinExistence type="inferred from homology"/>
<evidence type="ECO:0000313" key="8">
    <source>
        <dbReference type="RefSeq" id="XP_016501495.1"/>
    </source>
</evidence>
<feature type="transmembrane region" description="Helical" evidence="6">
    <location>
        <begin position="102"/>
        <end position="124"/>
    </location>
</feature>
<feature type="domain" description="EamA" evidence="7">
    <location>
        <begin position="42"/>
        <end position="181"/>
    </location>
</feature>
<dbReference type="STRING" id="4097.A0A1S4CJU0"/>
<feature type="transmembrane region" description="Helical" evidence="6">
    <location>
        <begin position="332"/>
        <end position="350"/>
    </location>
</feature>
<reference evidence="8" key="1">
    <citation type="submission" date="2025-08" db="UniProtKB">
        <authorList>
            <consortium name="RefSeq"/>
        </authorList>
    </citation>
    <scope>IDENTIFICATION</scope>
</reference>
<evidence type="ECO:0000259" key="7">
    <source>
        <dbReference type="Pfam" id="PF00892"/>
    </source>
</evidence>
<feature type="transmembrane region" description="Helical" evidence="6">
    <location>
        <begin position="68"/>
        <end position="90"/>
    </location>
</feature>
<dbReference type="Pfam" id="PF00892">
    <property type="entry name" value="EamA"/>
    <property type="match status" value="2"/>
</dbReference>
<feature type="transmembrane region" description="Helical" evidence="6">
    <location>
        <begin position="130"/>
        <end position="151"/>
    </location>
</feature>
<feature type="transmembrane region" description="Helical" evidence="6">
    <location>
        <begin position="41"/>
        <end position="62"/>
    </location>
</feature>
<sequence>MDKGNLREEVRNKKRREGDLEMADQMFSGAFGSFLNKVKPYLAMVSLQFGYAGMYIVTMMCFKRGMSHWILVVYRHAFATVAVAPFAIVLERKIRPKMTLRVFIKILALGFLEPVIDQNLYYVGLKSTTATYASAFVNLLPAVTFILAVIFRIEKVNLKKKSSMAKVIGTAITVVGAMVMTLYKGPMFNLVPHSRGGSHPAAAAATPENWVAGTIELISCIVGWSGFFIVQSMTLKEYPAELSLAAWVCVMGIVEGGIVALIMERDWNAWKIGFDARLLAAAYSGIVCSGIAYYVQSIVNKVKGPVFVTAFSPLSMVITSVLAAIILAESVHLGSCIGAIIIVMGLYSVVWGKSKEGKGNETGKDQELPVVDIKERSTIVDDISDDVTTVKSKVPAEKKASILQEL</sequence>
<name>A0A1S4CJU0_TOBAC</name>
<feature type="transmembrane region" description="Helical" evidence="6">
    <location>
        <begin position="210"/>
        <end position="230"/>
    </location>
</feature>
<organism evidence="8">
    <name type="scientific">Nicotiana tabacum</name>
    <name type="common">Common tobacco</name>
    <dbReference type="NCBI Taxonomy" id="4097"/>
    <lineage>
        <taxon>Eukaryota</taxon>
        <taxon>Viridiplantae</taxon>
        <taxon>Streptophyta</taxon>
        <taxon>Embryophyta</taxon>
        <taxon>Tracheophyta</taxon>
        <taxon>Spermatophyta</taxon>
        <taxon>Magnoliopsida</taxon>
        <taxon>eudicotyledons</taxon>
        <taxon>Gunneridae</taxon>
        <taxon>Pentapetalae</taxon>
        <taxon>asterids</taxon>
        <taxon>lamiids</taxon>
        <taxon>Solanales</taxon>
        <taxon>Solanaceae</taxon>
        <taxon>Nicotianoideae</taxon>
        <taxon>Nicotianeae</taxon>
        <taxon>Nicotiana</taxon>
    </lineage>
</organism>
<keyword evidence="5 6" id="KW-0472">Membrane</keyword>
<feature type="transmembrane region" description="Helical" evidence="6">
    <location>
        <begin position="274"/>
        <end position="294"/>
    </location>
</feature>
<dbReference type="InterPro" id="IPR000620">
    <property type="entry name" value="EamA_dom"/>
</dbReference>
<feature type="transmembrane region" description="Helical" evidence="6">
    <location>
        <begin position="242"/>
        <end position="262"/>
    </location>
</feature>
<dbReference type="InterPro" id="IPR030184">
    <property type="entry name" value="WAT1-related"/>
</dbReference>
<comment type="subcellular location">
    <subcellularLocation>
        <location evidence="1 6">Membrane</location>
        <topology evidence="1 6">Multi-pass membrane protein</topology>
    </subcellularLocation>
</comment>
<feature type="transmembrane region" description="Helical" evidence="6">
    <location>
        <begin position="163"/>
        <end position="183"/>
    </location>
</feature>
<dbReference type="GO" id="GO:0005886">
    <property type="term" value="C:plasma membrane"/>
    <property type="evidence" value="ECO:0000318"/>
    <property type="project" value="GO_Central"/>
</dbReference>
<dbReference type="PANTHER" id="PTHR31218">
    <property type="entry name" value="WAT1-RELATED PROTEIN"/>
    <property type="match status" value="1"/>
</dbReference>
<evidence type="ECO:0000256" key="6">
    <source>
        <dbReference type="RuleBase" id="RU363077"/>
    </source>
</evidence>
<evidence type="ECO:0000256" key="5">
    <source>
        <dbReference type="ARBA" id="ARBA00023136"/>
    </source>
</evidence>
<evidence type="ECO:0000256" key="4">
    <source>
        <dbReference type="ARBA" id="ARBA00022989"/>
    </source>
</evidence>
<dbReference type="InterPro" id="IPR037185">
    <property type="entry name" value="EmrE-like"/>
</dbReference>
<dbReference type="PaxDb" id="4097-A0A1S4CJU0"/>
<feature type="transmembrane region" description="Helical" evidence="6">
    <location>
        <begin position="306"/>
        <end position="326"/>
    </location>
</feature>
<dbReference type="KEGG" id="nta:107819856"/>
<dbReference type="OrthoDB" id="1728340at2759"/>
<dbReference type="AlphaFoldDB" id="A0A1S4CJU0"/>
<evidence type="ECO:0000256" key="1">
    <source>
        <dbReference type="ARBA" id="ARBA00004141"/>
    </source>
</evidence>